<evidence type="ECO:0000313" key="3">
    <source>
        <dbReference type="Proteomes" id="UP000246740"/>
    </source>
</evidence>
<gene>
    <name evidence="2" type="ORF">BCV70DRAFT_11868</name>
</gene>
<feature type="compositionally biased region" description="Polar residues" evidence="1">
    <location>
        <begin position="11"/>
        <end position="34"/>
    </location>
</feature>
<accession>A0A317Y0N5</accession>
<reference evidence="2 3" key="1">
    <citation type="journal article" date="2018" name="Mol. Biol. Evol.">
        <title>Broad Genomic Sampling Reveals a Smut Pathogenic Ancestry of the Fungal Clade Ustilaginomycotina.</title>
        <authorList>
            <person name="Kijpornyongpan T."/>
            <person name="Mondo S.J."/>
            <person name="Barry K."/>
            <person name="Sandor L."/>
            <person name="Lee J."/>
            <person name="Lipzen A."/>
            <person name="Pangilinan J."/>
            <person name="LaButti K."/>
            <person name="Hainaut M."/>
            <person name="Henrissat B."/>
            <person name="Grigoriev I.V."/>
            <person name="Spatafora J.W."/>
            <person name="Aime M.C."/>
        </authorList>
    </citation>
    <scope>NUCLEOTIDE SEQUENCE [LARGE SCALE GENOMIC DNA]</scope>
    <source>
        <strain evidence="2 3">MCA 3645</strain>
    </source>
</reference>
<feature type="region of interest" description="Disordered" evidence="1">
    <location>
        <begin position="1"/>
        <end position="43"/>
    </location>
</feature>
<feature type="compositionally biased region" description="Basic and acidic residues" evidence="1">
    <location>
        <begin position="1"/>
        <end position="10"/>
    </location>
</feature>
<dbReference type="AlphaFoldDB" id="A0A317Y0N5"/>
<dbReference type="Proteomes" id="UP000246740">
    <property type="component" value="Unassembled WGS sequence"/>
</dbReference>
<proteinExistence type="predicted"/>
<organism evidence="2 3">
    <name type="scientific">Testicularia cyperi</name>
    <dbReference type="NCBI Taxonomy" id="1882483"/>
    <lineage>
        <taxon>Eukaryota</taxon>
        <taxon>Fungi</taxon>
        <taxon>Dikarya</taxon>
        <taxon>Basidiomycota</taxon>
        <taxon>Ustilaginomycotina</taxon>
        <taxon>Ustilaginomycetes</taxon>
        <taxon>Ustilaginales</taxon>
        <taxon>Anthracoideaceae</taxon>
        <taxon>Testicularia</taxon>
    </lineage>
</organism>
<sequence length="157" mass="17526">MHARPKRDQQGRQGSTPAKSQARQLQPNNNITHNRSCDSSERPWPRICSGSAGCSCLMLQESQRSTWSASEQFEIDAIVRLFIQSGHISSDHLCTVLTTRLGSGLATAWLCCDPLSPTYHRDTVHPLPPRIGSTPPLDIRCSEYTLKQHLYCIAPTR</sequence>
<evidence type="ECO:0000256" key="1">
    <source>
        <dbReference type="SAM" id="MobiDB-lite"/>
    </source>
</evidence>
<name>A0A317Y0N5_9BASI</name>
<dbReference type="EMBL" id="KZ819188">
    <property type="protein sequence ID" value="PWZ03111.1"/>
    <property type="molecule type" value="Genomic_DNA"/>
</dbReference>
<dbReference type="InParanoid" id="A0A317Y0N5"/>
<evidence type="ECO:0000313" key="2">
    <source>
        <dbReference type="EMBL" id="PWZ03111.1"/>
    </source>
</evidence>
<protein>
    <submittedName>
        <fullName evidence="2">Uncharacterized protein</fullName>
    </submittedName>
</protein>
<keyword evidence="3" id="KW-1185">Reference proteome</keyword>